<feature type="compositionally biased region" description="Polar residues" evidence="2">
    <location>
        <begin position="696"/>
        <end position="705"/>
    </location>
</feature>
<feature type="compositionally biased region" description="Low complexity" evidence="2">
    <location>
        <begin position="1013"/>
        <end position="1031"/>
    </location>
</feature>
<dbReference type="OMA" id="PSDWKIC"/>
<evidence type="ECO:0000313" key="5">
    <source>
        <dbReference type="Proteomes" id="UP000594454"/>
    </source>
</evidence>
<sequence length="1198" mass="138690">MKIGIDPEREPELLHLAKEGLMQALPPDWKVCYNDKIQATYYYNKKTLVTQWDHPLDAIYRNIVEDTRRRLLKEKKSDVTSSLPDNSEEVSQLDSGIRSLQGNEEFNLNPPNNKPTIIGFKKNSGNQFSDMKRQASSGSELIRTSRFEVVKTNPEISLRLDGNHSLMTTLDLNSEGFFHDERDNIKKGFTITGTGAMFLKSNMKKSDDYTAKNYFTETFISNVKGILRDSSLTDVRKRLDDTDTEDKKSVRFNLDEIKLSANYSPDASSSKKFGPSPEASDNSDEDPWDFLENDQQEAEKRIKEVTVISGMKPTNLKGLKSQNATDQSIEAQNRTGMFTRKLSADSSSMLENSKKSIIETRKFSDQNPVKPLYDDTDSESKDCSIRSFLQNPTIGDDLPQNSESRDKNDYDDIRKEHERTLETLKRDLEAEREEEMKRLRDEMQKELVNKRQEILQQFEEDFINSDVEKTKRELRKIAEKTIEEEKAKIEIEIAEKTNNFKQQKQAQNKELLEIEEITLEKSFQRDFQNIKELFSKKINIIQTEYDAKLEDIRCTLEEEQIHKLEEYRIAVQEEFHSKRQQILNEHKATVDILQRNHSELVQELERDLKSEEEILRKEHQTHLLQMRDKLALELEAERQRMRENGEDRLYEKVRCEKRLLEDKYRCLKEKYIRLKTDVRITLERRQKKREQQAQQVSITTTGSATETDRSTSNKPSVDDSENRSTPLPVPHTTDPAKPYSLISKGHLQEKASESPSTRERKATLASKYIKQFQTKHQEDTTSISQSDTTMSNNYSKGKYLPSPYSDNGNSDSEAFNRNQENNNFARDRQRKKLFSRMKSASTSRLNSDNFKVDRPCTPVENLRSQLQKLDDLEDQFPDNTLETTYHLRYPFSDISNEHAGGSSELEFFKHRIHLERDSVRRAKESLRTQRMDFRSRQREIKQRHKVGNTRHTLDQLVNEERELTEMEVNLHRTRALLGEKVIRLRHLEQSLQRLCEKENPGEYQQTENKDDATTLSDLSSHSSSGFSSTDLASENIHRRKDIFQEPSECIQSLEILNAEIREFLDILGNKQTSGLPASSQMMSGDLNWSILAQNIQQTATVPSLMHAPQSITTLADRLETYRQLAAGRVQNSVGSAILAANTIVSQSPRAVNYTTNLVERTRDLRNWLRQAKNEHDILSTINFGGNLAATTNGQQTNL</sequence>
<dbReference type="SMART" id="SM00456">
    <property type="entry name" value="WW"/>
    <property type="match status" value="1"/>
</dbReference>
<feature type="compositionally biased region" description="Basic and acidic residues" evidence="2">
    <location>
        <begin position="403"/>
        <end position="413"/>
    </location>
</feature>
<evidence type="ECO:0000259" key="3">
    <source>
        <dbReference type="PROSITE" id="PS50020"/>
    </source>
</evidence>
<gene>
    <name evidence="4" type="ORF">HERILL_LOCUS10433</name>
</gene>
<feature type="region of interest" description="Disordered" evidence="2">
    <location>
        <begin position="313"/>
        <end position="413"/>
    </location>
</feature>
<feature type="coiled-coil region" evidence="1">
    <location>
        <begin position="583"/>
        <end position="621"/>
    </location>
</feature>
<proteinExistence type="predicted"/>
<name>A0A7R8UV83_HERIL</name>
<keyword evidence="1" id="KW-0175">Coiled coil</keyword>
<reference evidence="4 5" key="1">
    <citation type="submission" date="2020-11" db="EMBL/GenBank/DDBJ databases">
        <authorList>
            <person name="Wallbank WR R."/>
            <person name="Pardo Diaz C."/>
            <person name="Kozak K."/>
            <person name="Martin S."/>
            <person name="Jiggins C."/>
            <person name="Moest M."/>
            <person name="Warren A I."/>
            <person name="Generalovic N T."/>
            <person name="Byers J.R.P. K."/>
            <person name="Montejo-Kovacevich G."/>
            <person name="Yen C E."/>
        </authorList>
    </citation>
    <scope>NUCLEOTIDE SEQUENCE [LARGE SCALE GENOMIC DNA]</scope>
</reference>
<dbReference type="InterPro" id="IPR001202">
    <property type="entry name" value="WW_dom"/>
</dbReference>
<dbReference type="OrthoDB" id="6344460at2759"/>
<feature type="compositionally biased region" description="Polar residues" evidence="2">
    <location>
        <begin position="804"/>
        <end position="824"/>
    </location>
</feature>
<feature type="compositionally biased region" description="Polar residues" evidence="2">
    <location>
        <begin position="780"/>
        <end position="795"/>
    </location>
</feature>
<dbReference type="Proteomes" id="UP000594454">
    <property type="component" value="Chromosome 4"/>
</dbReference>
<dbReference type="AlphaFoldDB" id="A0A7R8UV83"/>
<feature type="domain" description="WW" evidence="3">
    <location>
        <begin position="23"/>
        <end position="57"/>
    </location>
</feature>
<feature type="region of interest" description="Disordered" evidence="2">
    <location>
        <begin position="997"/>
        <end position="1031"/>
    </location>
</feature>
<evidence type="ECO:0000313" key="4">
    <source>
        <dbReference type="EMBL" id="CAD7087750.1"/>
    </source>
</evidence>
<dbReference type="PANTHER" id="PTHR21715">
    <property type="entry name" value="RH04127P"/>
    <property type="match status" value="1"/>
</dbReference>
<feature type="compositionally biased region" description="Basic and acidic residues" evidence="2">
    <location>
        <begin position="352"/>
        <end position="364"/>
    </location>
</feature>
<dbReference type="SUPFAM" id="SSF51045">
    <property type="entry name" value="WW domain"/>
    <property type="match status" value="1"/>
</dbReference>
<dbReference type="PROSITE" id="PS50020">
    <property type="entry name" value="WW_DOMAIN_2"/>
    <property type="match status" value="1"/>
</dbReference>
<dbReference type="InterPro" id="IPR053233">
    <property type="entry name" value="ABRA-related"/>
</dbReference>
<feature type="region of interest" description="Disordered" evidence="2">
    <location>
        <begin position="263"/>
        <end position="289"/>
    </location>
</feature>
<feature type="region of interest" description="Disordered" evidence="2">
    <location>
        <begin position="684"/>
        <end position="739"/>
    </location>
</feature>
<feature type="compositionally biased region" description="Polar residues" evidence="2">
    <location>
        <begin position="320"/>
        <end position="336"/>
    </location>
</feature>
<protein>
    <recommendedName>
        <fullName evidence="3">WW domain-containing protein</fullName>
    </recommendedName>
</protein>
<dbReference type="Gene3D" id="3.30.1470.10">
    <property type="entry name" value="Photosystem I PsaD, reaction center subunit II"/>
    <property type="match status" value="1"/>
</dbReference>
<feature type="compositionally biased region" description="Basic and acidic residues" evidence="2">
    <location>
        <begin position="706"/>
        <end position="722"/>
    </location>
</feature>
<dbReference type="EMBL" id="LR899012">
    <property type="protein sequence ID" value="CAD7087750.1"/>
    <property type="molecule type" value="Genomic_DNA"/>
</dbReference>
<feature type="coiled-coil region" evidence="1">
    <location>
        <begin position="650"/>
        <end position="677"/>
    </location>
</feature>
<evidence type="ECO:0000256" key="2">
    <source>
        <dbReference type="SAM" id="MobiDB-lite"/>
    </source>
</evidence>
<dbReference type="FunCoup" id="A0A7R8UV83">
    <property type="interactions" value="2"/>
</dbReference>
<dbReference type="CDD" id="cd00201">
    <property type="entry name" value="WW"/>
    <property type="match status" value="1"/>
</dbReference>
<dbReference type="InParanoid" id="A0A7R8UV83"/>
<keyword evidence="5" id="KW-1185">Reference proteome</keyword>
<feature type="region of interest" description="Disordered" evidence="2">
    <location>
        <begin position="772"/>
        <end position="829"/>
    </location>
</feature>
<organism evidence="4 5">
    <name type="scientific">Hermetia illucens</name>
    <name type="common">Black soldier fly</name>
    <dbReference type="NCBI Taxonomy" id="343691"/>
    <lineage>
        <taxon>Eukaryota</taxon>
        <taxon>Metazoa</taxon>
        <taxon>Ecdysozoa</taxon>
        <taxon>Arthropoda</taxon>
        <taxon>Hexapoda</taxon>
        <taxon>Insecta</taxon>
        <taxon>Pterygota</taxon>
        <taxon>Neoptera</taxon>
        <taxon>Endopterygota</taxon>
        <taxon>Diptera</taxon>
        <taxon>Brachycera</taxon>
        <taxon>Stratiomyomorpha</taxon>
        <taxon>Stratiomyidae</taxon>
        <taxon>Hermetiinae</taxon>
        <taxon>Hermetia</taxon>
    </lineage>
</organism>
<evidence type="ECO:0000256" key="1">
    <source>
        <dbReference type="SAM" id="Coils"/>
    </source>
</evidence>
<dbReference type="Pfam" id="PF00397">
    <property type="entry name" value="WW"/>
    <property type="match status" value="1"/>
</dbReference>
<dbReference type="InterPro" id="IPR036020">
    <property type="entry name" value="WW_dom_sf"/>
</dbReference>
<dbReference type="PANTHER" id="PTHR21715:SF0">
    <property type="entry name" value="RH04127P"/>
    <property type="match status" value="1"/>
</dbReference>
<dbReference type="PROSITE" id="PS01159">
    <property type="entry name" value="WW_DOMAIN_1"/>
    <property type="match status" value="1"/>
</dbReference>
<accession>A0A7R8UV83</accession>